<keyword evidence="2" id="KW-0378">Hydrolase</keyword>
<evidence type="ECO:0000256" key="2">
    <source>
        <dbReference type="ARBA" id="ARBA00022801"/>
    </source>
</evidence>
<evidence type="ECO:0000256" key="3">
    <source>
        <dbReference type="ARBA" id="ARBA00022806"/>
    </source>
</evidence>
<dbReference type="GO" id="GO:0000725">
    <property type="term" value="P:recombinational repair"/>
    <property type="evidence" value="ECO:0007669"/>
    <property type="project" value="TreeGrafter"/>
</dbReference>
<keyword evidence="3" id="KW-0347">Helicase</keyword>
<dbReference type="InterPro" id="IPR000212">
    <property type="entry name" value="DNA_helicase_UvrD/REP"/>
</dbReference>
<evidence type="ECO:0000313" key="8">
    <source>
        <dbReference type="EMBL" id="CAB4788514.1"/>
    </source>
</evidence>
<feature type="domain" description="UvrD-like helicase C-terminal" evidence="5">
    <location>
        <begin position="56"/>
        <end position="130"/>
    </location>
</feature>
<evidence type="ECO:0000313" key="6">
    <source>
        <dbReference type="EMBL" id="CAB4665281.1"/>
    </source>
</evidence>
<evidence type="ECO:0000313" key="7">
    <source>
        <dbReference type="EMBL" id="CAB4743957.1"/>
    </source>
</evidence>
<dbReference type="EMBL" id="CAEZWY010000015">
    <property type="protein sequence ID" value="CAB4665281.1"/>
    <property type="molecule type" value="Genomic_DNA"/>
</dbReference>
<evidence type="ECO:0000313" key="9">
    <source>
        <dbReference type="EMBL" id="CAB4945227.1"/>
    </source>
</evidence>
<dbReference type="PANTHER" id="PTHR11070">
    <property type="entry name" value="UVRD / RECB / PCRA DNA HELICASE FAMILY MEMBER"/>
    <property type="match status" value="1"/>
</dbReference>
<name>A0A6J6LU94_9ZZZZ</name>
<reference evidence="6" key="1">
    <citation type="submission" date="2020-05" db="EMBL/GenBank/DDBJ databases">
        <authorList>
            <person name="Chiriac C."/>
            <person name="Salcher M."/>
            <person name="Ghai R."/>
            <person name="Kavagutti S V."/>
        </authorList>
    </citation>
    <scope>NUCLEOTIDE SEQUENCE</scope>
</reference>
<evidence type="ECO:0000256" key="1">
    <source>
        <dbReference type="ARBA" id="ARBA00022741"/>
    </source>
</evidence>
<dbReference type="EMBL" id="CAEZYX010000071">
    <property type="protein sequence ID" value="CAB4743957.1"/>
    <property type="molecule type" value="Genomic_DNA"/>
</dbReference>
<keyword evidence="1" id="KW-0547">Nucleotide-binding</keyword>
<evidence type="ECO:0000259" key="5">
    <source>
        <dbReference type="Pfam" id="PF13361"/>
    </source>
</evidence>
<dbReference type="EMBL" id="CAFBNI010000050">
    <property type="protein sequence ID" value="CAB4945227.1"/>
    <property type="molecule type" value="Genomic_DNA"/>
</dbReference>
<dbReference type="InterPro" id="IPR027417">
    <property type="entry name" value="P-loop_NTPase"/>
</dbReference>
<dbReference type="SUPFAM" id="SSF52540">
    <property type="entry name" value="P-loop containing nucleoside triphosphate hydrolases"/>
    <property type="match status" value="1"/>
</dbReference>
<evidence type="ECO:0000256" key="4">
    <source>
        <dbReference type="ARBA" id="ARBA00022840"/>
    </source>
</evidence>
<dbReference type="InterPro" id="IPR014017">
    <property type="entry name" value="DNA_helicase_UvrD-like_C"/>
</dbReference>
<dbReference type="GO" id="GO:0005524">
    <property type="term" value="F:ATP binding"/>
    <property type="evidence" value="ECO:0007669"/>
    <property type="project" value="UniProtKB-KW"/>
</dbReference>
<sequence>MKVIRNASVLSEVNGDWLNDLISAIKPFGDGEYVRAFLQLGRELSQEGVNSLRGYLRELEDRAEQNNPPTLPGVALATLHAAKGLEWERVYLIGVSEGVLPWSEPIEEERRLFYVGLTRAKRSLTLTFHQTPSRFLAEAGLVSP</sequence>
<organism evidence="6">
    <name type="scientific">freshwater metagenome</name>
    <dbReference type="NCBI Taxonomy" id="449393"/>
    <lineage>
        <taxon>unclassified sequences</taxon>
        <taxon>metagenomes</taxon>
        <taxon>ecological metagenomes</taxon>
    </lineage>
</organism>
<dbReference type="AlphaFoldDB" id="A0A6J6LU94"/>
<dbReference type="EMBL" id="CAFBQT010000043">
    <property type="protein sequence ID" value="CAB5062692.1"/>
    <property type="molecule type" value="Genomic_DNA"/>
</dbReference>
<accession>A0A6J6LU94</accession>
<evidence type="ECO:0000313" key="10">
    <source>
        <dbReference type="EMBL" id="CAB5062692.1"/>
    </source>
</evidence>
<dbReference type="Gene3D" id="3.40.50.300">
    <property type="entry name" value="P-loop containing nucleotide triphosphate hydrolases"/>
    <property type="match status" value="1"/>
</dbReference>
<dbReference type="EMBL" id="CAFAAE010000035">
    <property type="protein sequence ID" value="CAB4788514.1"/>
    <property type="molecule type" value="Genomic_DNA"/>
</dbReference>
<dbReference type="PANTHER" id="PTHR11070:SF69">
    <property type="entry name" value="ATP-DEPENDENT DNA HELICASE UVRD2"/>
    <property type="match status" value="1"/>
</dbReference>
<dbReference type="Pfam" id="PF13361">
    <property type="entry name" value="UvrD_C"/>
    <property type="match status" value="1"/>
</dbReference>
<dbReference type="Gene3D" id="1.10.486.10">
    <property type="entry name" value="PCRA, domain 4"/>
    <property type="match status" value="1"/>
</dbReference>
<dbReference type="GO" id="GO:0005829">
    <property type="term" value="C:cytosol"/>
    <property type="evidence" value="ECO:0007669"/>
    <property type="project" value="TreeGrafter"/>
</dbReference>
<protein>
    <submittedName>
        <fullName evidence="6">Unannotated protein</fullName>
    </submittedName>
</protein>
<dbReference type="GO" id="GO:0003677">
    <property type="term" value="F:DNA binding"/>
    <property type="evidence" value="ECO:0007669"/>
    <property type="project" value="InterPro"/>
</dbReference>
<keyword evidence="4" id="KW-0067">ATP-binding</keyword>
<proteinExistence type="predicted"/>
<gene>
    <name evidence="6" type="ORF">UFOPK2312_00251</name>
    <name evidence="7" type="ORF">UFOPK2802_00731</name>
    <name evidence="8" type="ORF">UFOPK2982_00378</name>
    <name evidence="9" type="ORF">UFOPK3783_00539</name>
    <name evidence="10" type="ORF">UFOPK4355_00474</name>
</gene>
<dbReference type="GO" id="GO:0016787">
    <property type="term" value="F:hydrolase activity"/>
    <property type="evidence" value="ECO:0007669"/>
    <property type="project" value="UniProtKB-KW"/>
</dbReference>
<dbReference type="GO" id="GO:0043138">
    <property type="term" value="F:3'-5' DNA helicase activity"/>
    <property type="evidence" value="ECO:0007669"/>
    <property type="project" value="TreeGrafter"/>
</dbReference>
<dbReference type="GO" id="GO:0033202">
    <property type="term" value="C:DNA helicase complex"/>
    <property type="evidence" value="ECO:0007669"/>
    <property type="project" value="TreeGrafter"/>
</dbReference>